<dbReference type="Proteomes" id="UP001211065">
    <property type="component" value="Unassembled WGS sequence"/>
</dbReference>
<evidence type="ECO:0000256" key="4">
    <source>
        <dbReference type="ARBA" id="ARBA00022963"/>
    </source>
</evidence>
<evidence type="ECO:0000256" key="3">
    <source>
        <dbReference type="ARBA" id="ARBA00022801"/>
    </source>
</evidence>
<evidence type="ECO:0000259" key="6">
    <source>
        <dbReference type="PROSITE" id="PS50035"/>
    </source>
</evidence>
<dbReference type="EMBL" id="JADGJW010000859">
    <property type="protein sequence ID" value="KAJ3211026.1"/>
    <property type="molecule type" value="Genomic_DNA"/>
</dbReference>
<gene>
    <name evidence="7" type="ORF">HK099_008107</name>
</gene>
<keyword evidence="2" id="KW-0677">Repeat</keyword>
<keyword evidence="8" id="KW-1185">Reference proteome</keyword>
<evidence type="ECO:0000256" key="5">
    <source>
        <dbReference type="ARBA" id="ARBA00023098"/>
    </source>
</evidence>
<evidence type="ECO:0000256" key="1">
    <source>
        <dbReference type="ARBA" id="ARBA00012027"/>
    </source>
</evidence>
<keyword evidence="3" id="KW-0378">Hydrolase</keyword>
<dbReference type="EC" id="3.1.4.4" evidence="1"/>
<dbReference type="Pfam" id="PF00614">
    <property type="entry name" value="PLDc"/>
    <property type="match status" value="1"/>
</dbReference>
<name>A0AAD5TVP6_9FUNG</name>
<dbReference type="Gene3D" id="3.30.870.10">
    <property type="entry name" value="Endonuclease Chain A"/>
    <property type="match status" value="1"/>
</dbReference>
<dbReference type="AlphaFoldDB" id="A0AAD5TVP6"/>
<dbReference type="GO" id="GO:0009395">
    <property type="term" value="P:phospholipid catabolic process"/>
    <property type="evidence" value="ECO:0007669"/>
    <property type="project" value="TreeGrafter"/>
</dbReference>
<feature type="non-terminal residue" evidence="7">
    <location>
        <position position="1"/>
    </location>
</feature>
<proteinExistence type="predicted"/>
<dbReference type="InterPro" id="IPR001736">
    <property type="entry name" value="PLipase_D/transphosphatidylase"/>
</dbReference>
<organism evidence="7 8">
    <name type="scientific">Clydaea vesicula</name>
    <dbReference type="NCBI Taxonomy" id="447962"/>
    <lineage>
        <taxon>Eukaryota</taxon>
        <taxon>Fungi</taxon>
        <taxon>Fungi incertae sedis</taxon>
        <taxon>Chytridiomycota</taxon>
        <taxon>Chytridiomycota incertae sedis</taxon>
        <taxon>Chytridiomycetes</taxon>
        <taxon>Lobulomycetales</taxon>
        <taxon>Lobulomycetaceae</taxon>
        <taxon>Clydaea</taxon>
    </lineage>
</organism>
<accession>A0AAD5TVP6</accession>
<comment type="caution">
    <text evidence="7">The sequence shown here is derived from an EMBL/GenBank/DDBJ whole genome shotgun (WGS) entry which is preliminary data.</text>
</comment>
<dbReference type="PANTHER" id="PTHR18896:SF186">
    <property type="entry name" value="PHOSPHOLIPASE D"/>
    <property type="match status" value="1"/>
</dbReference>
<keyword evidence="5" id="KW-0443">Lipid metabolism</keyword>
<evidence type="ECO:0000256" key="2">
    <source>
        <dbReference type="ARBA" id="ARBA00022737"/>
    </source>
</evidence>
<protein>
    <recommendedName>
        <fullName evidence="1">phospholipase D</fullName>
        <ecNumber evidence="1">3.1.4.4</ecNumber>
    </recommendedName>
</protein>
<dbReference type="GO" id="GO:0004630">
    <property type="term" value="F:phospholipase D activity"/>
    <property type="evidence" value="ECO:0007669"/>
    <property type="project" value="UniProtKB-EC"/>
</dbReference>
<dbReference type="InterPro" id="IPR015679">
    <property type="entry name" value="PLipase_D_fam"/>
</dbReference>
<dbReference type="PROSITE" id="PS50035">
    <property type="entry name" value="PLD"/>
    <property type="match status" value="1"/>
</dbReference>
<dbReference type="SUPFAM" id="SSF56024">
    <property type="entry name" value="Phospholipase D/nuclease"/>
    <property type="match status" value="1"/>
</dbReference>
<reference evidence="7" key="1">
    <citation type="submission" date="2020-05" db="EMBL/GenBank/DDBJ databases">
        <title>Phylogenomic resolution of chytrid fungi.</title>
        <authorList>
            <person name="Stajich J.E."/>
            <person name="Amses K."/>
            <person name="Simmons R."/>
            <person name="Seto K."/>
            <person name="Myers J."/>
            <person name="Bonds A."/>
            <person name="Quandt C.A."/>
            <person name="Barry K."/>
            <person name="Liu P."/>
            <person name="Grigoriev I."/>
            <person name="Longcore J.E."/>
            <person name="James T.Y."/>
        </authorList>
    </citation>
    <scope>NUCLEOTIDE SEQUENCE</scope>
    <source>
        <strain evidence="7">JEL0476</strain>
    </source>
</reference>
<feature type="domain" description="PLD phosphodiesterase" evidence="6">
    <location>
        <begin position="107"/>
        <end position="134"/>
    </location>
</feature>
<dbReference type="CDD" id="cd09138">
    <property type="entry name" value="PLDc_vPLD1_2_yPLD_like_1"/>
    <property type="match status" value="1"/>
</dbReference>
<dbReference type="PANTHER" id="PTHR18896">
    <property type="entry name" value="PHOSPHOLIPASE D"/>
    <property type="match status" value="1"/>
</dbReference>
<sequence length="314" mass="36639">YIDGKDYLYAVSEALENAKHEIYIEDWWLSPEVYLRRTPAENEHWRLDNILKRKAEQGVLIYVVVYKEVKQALTLDSQHTKLTLQALHPNIRVQRHPDHAALLATTLQWAHHEKIVVVDRKMAFIGGIDLCFGRWDTHNHNLADNDPLNPKSEVFIGQDYSNPRIRDFEDVKVWDVCIIDKKNLARMPWHDLSIGMIGDAVNDVTRHFVDRWNFVKNVKSEDRDEIEELALPPKSIIKKEEFGKMKTQVLRSSTKWSTGFSHEKSIQNAYIHTIQHAEHFIYIENHTNIKKFLLAVFEGKPVIFPGLIFVNKAS</sequence>
<dbReference type="SMART" id="SM00155">
    <property type="entry name" value="PLDc"/>
    <property type="match status" value="1"/>
</dbReference>
<evidence type="ECO:0000313" key="8">
    <source>
        <dbReference type="Proteomes" id="UP001211065"/>
    </source>
</evidence>
<evidence type="ECO:0000313" key="7">
    <source>
        <dbReference type="EMBL" id="KAJ3211026.1"/>
    </source>
</evidence>
<keyword evidence="4" id="KW-0442">Lipid degradation</keyword>